<dbReference type="InterPro" id="IPR058486">
    <property type="entry name" value="DUF8173"/>
</dbReference>
<feature type="transmembrane region" description="Helical" evidence="1">
    <location>
        <begin position="134"/>
        <end position="154"/>
    </location>
</feature>
<keyword evidence="4" id="KW-1185">Reference proteome</keyword>
<feature type="domain" description="DUF8173" evidence="2">
    <location>
        <begin position="71"/>
        <end position="202"/>
    </location>
</feature>
<comment type="caution">
    <text evidence="3">The sequence shown here is derived from an EMBL/GenBank/DDBJ whole genome shotgun (WGS) entry which is preliminary data.</text>
</comment>
<feature type="transmembrane region" description="Helical" evidence="1">
    <location>
        <begin position="174"/>
        <end position="207"/>
    </location>
</feature>
<protein>
    <recommendedName>
        <fullName evidence="2">DUF8173 domain-containing protein</fullName>
    </recommendedName>
</protein>
<name>A0A3S0XRU8_CHLFR</name>
<evidence type="ECO:0000259" key="2">
    <source>
        <dbReference type="Pfam" id="PF26514"/>
    </source>
</evidence>
<gene>
    <name evidence="3" type="ORF">PCC6912_33280</name>
</gene>
<feature type="transmembrane region" description="Helical" evidence="1">
    <location>
        <begin position="106"/>
        <end position="127"/>
    </location>
</feature>
<evidence type="ECO:0000313" key="4">
    <source>
        <dbReference type="Proteomes" id="UP000268857"/>
    </source>
</evidence>
<dbReference type="Proteomes" id="UP000268857">
    <property type="component" value="Unassembled WGS sequence"/>
</dbReference>
<evidence type="ECO:0000313" key="3">
    <source>
        <dbReference type="EMBL" id="RUR79154.1"/>
    </source>
</evidence>
<dbReference type="OrthoDB" id="581395at2"/>
<reference evidence="3 4" key="1">
    <citation type="journal article" date="2019" name="Genome Biol. Evol.">
        <title>Day and night: Metabolic profiles and evolutionary relationships of six axenic non-marine cyanobacteria.</title>
        <authorList>
            <person name="Will S.E."/>
            <person name="Henke P."/>
            <person name="Boedeker C."/>
            <person name="Huang S."/>
            <person name="Brinkmann H."/>
            <person name="Rohde M."/>
            <person name="Jarek M."/>
            <person name="Friedl T."/>
            <person name="Seufert S."/>
            <person name="Schumacher M."/>
            <person name="Overmann J."/>
            <person name="Neumann-Schaal M."/>
            <person name="Petersen J."/>
        </authorList>
    </citation>
    <scope>NUCLEOTIDE SEQUENCE [LARGE SCALE GENOMIC DNA]</scope>
    <source>
        <strain evidence="3 4">PCC 6912</strain>
    </source>
</reference>
<dbReference type="AlphaFoldDB" id="A0A3S0XRU8"/>
<evidence type="ECO:0000256" key="1">
    <source>
        <dbReference type="SAM" id="Phobius"/>
    </source>
</evidence>
<sequence length="224" mass="23638">MAFGGDVVLRERARVEGDAVAFGGAVIQAQGARIGGDIVTGFRGSRRGVDFLRRWGIVGILFASIIFYLFLMLAIAVVGILLMLLLPNVLQSIAAIINQYPLKSGLWGLGSIAALILLTVLLVGSLFGNLLIPLVNLIVMVAGLLSAISMSLLIGKKILTAPSRLPMQQFLVGILILGLIGLIPIVGGLFFFAVAIFGFGAILLWLLGKVQPPIVGQTHDQVGN</sequence>
<dbReference type="EMBL" id="RSCJ01000013">
    <property type="protein sequence ID" value="RUR79154.1"/>
    <property type="molecule type" value="Genomic_DNA"/>
</dbReference>
<proteinExistence type="predicted"/>
<organism evidence="3 4">
    <name type="scientific">Chlorogloeopsis fritschii PCC 6912</name>
    <dbReference type="NCBI Taxonomy" id="211165"/>
    <lineage>
        <taxon>Bacteria</taxon>
        <taxon>Bacillati</taxon>
        <taxon>Cyanobacteriota</taxon>
        <taxon>Cyanophyceae</taxon>
        <taxon>Nostocales</taxon>
        <taxon>Chlorogloeopsidaceae</taxon>
        <taxon>Chlorogloeopsis</taxon>
    </lineage>
</organism>
<dbReference type="RefSeq" id="WP_016876116.1">
    <property type="nucleotide sequence ID" value="NZ_AJLN01000153.1"/>
</dbReference>
<feature type="transmembrane region" description="Helical" evidence="1">
    <location>
        <begin position="55"/>
        <end position="86"/>
    </location>
</feature>
<dbReference type="Pfam" id="PF26514">
    <property type="entry name" value="DUF8173"/>
    <property type="match status" value="1"/>
</dbReference>
<keyword evidence="1" id="KW-0812">Transmembrane</keyword>
<dbReference type="STRING" id="211165.GCA_000317285_06671"/>
<keyword evidence="1" id="KW-0472">Membrane</keyword>
<accession>A0A3S0XRU8</accession>
<keyword evidence="1" id="KW-1133">Transmembrane helix</keyword>